<evidence type="ECO:0000256" key="8">
    <source>
        <dbReference type="SAM" id="MobiDB-lite"/>
    </source>
</evidence>
<dbReference type="NCBIfam" id="TIGR00711">
    <property type="entry name" value="efflux_EmrB"/>
    <property type="match status" value="1"/>
</dbReference>
<dbReference type="Proteomes" id="UP001551482">
    <property type="component" value="Unassembled WGS sequence"/>
</dbReference>
<dbReference type="PANTHER" id="PTHR42718">
    <property type="entry name" value="MAJOR FACILITATOR SUPERFAMILY MULTIDRUG TRANSPORTER MFSC"/>
    <property type="match status" value="1"/>
</dbReference>
<evidence type="ECO:0000256" key="5">
    <source>
        <dbReference type="ARBA" id="ARBA00022989"/>
    </source>
</evidence>
<evidence type="ECO:0000313" key="11">
    <source>
        <dbReference type="EMBL" id="MEU8137671.1"/>
    </source>
</evidence>
<feature type="transmembrane region" description="Helical" evidence="9">
    <location>
        <begin position="303"/>
        <end position="321"/>
    </location>
</feature>
<proteinExistence type="predicted"/>
<evidence type="ECO:0000256" key="1">
    <source>
        <dbReference type="ARBA" id="ARBA00004651"/>
    </source>
</evidence>
<evidence type="ECO:0000256" key="9">
    <source>
        <dbReference type="SAM" id="Phobius"/>
    </source>
</evidence>
<keyword evidence="5 9" id="KW-1133">Transmembrane helix</keyword>
<evidence type="ECO:0000259" key="10">
    <source>
        <dbReference type="PROSITE" id="PS50850"/>
    </source>
</evidence>
<dbReference type="EMBL" id="JBEZFP010000096">
    <property type="protein sequence ID" value="MEU8137671.1"/>
    <property type="molecule type" value="Genomic_DNA"/>
</dbReference>
<dbReference type="RefSeq" id="WP_358359904.1">
    <property type="nucleotide sequence ID" value="NZ_JBEZFP010000096.1"/>
</dbReference>
<dbReference type="InterPro" id="IPR011701">
    <property type="entry name" value="MFS"/>
</dbReference>
<feature type="transmembrane region" description="Helical" evidence="9">
    <location>
        <begin position="142"/>
        <end position="161"/>
    </location>
</feature>
<feature type="transmembrane region" description="Helical" evidence="9">
    <location>
        <begin position="274"/>
        <end position="297"/>
    </location>
</feature>
<feature type="transmembrane region" description="Helical" evidence="9">
    <location>
        <begin position="409"/>
        <end position="426"/>
    </location>
</feature>
<keyword evidence="12" id="KW-1185">Reference proteome</keyword>
<dbReference type="InterPro" id="IPR004638">
    <property type="entry name" value="EmrB-like"/>
</dbReference>
<feature type="transmembrane region" description="Helical" evidence="9">
    <location>
        <begin position="203"/>
        <end position="223"/>
    </location>
</feature>
<dbReference type="Gene3D" id="1.20.1720.10">
    <property type="entry name" value="Multidrug resistance protein D"/>
    <property type="match status" value="1"/>
</dbReference>
<feature type="transmembrane region" description="Helical" evidence="9">
    <location>
        <begin position="469"/>
        <end position="489"/>
    </location>
</feature>
<dbReference type="PROSITE" id="PS50850">
    <property type="entry name" value="MFS"/>
    <property type="match status" value="1"/>
</dbReference>
<keyword evidence="6 9" id="KW-0472">Membrane</keyword>
<name>A0ABV3DPJ4_9ACTN</name>
<dbReference type="SUPFAM" id="SSF103473">
    <property type="entry name" value="MFS general substrate transporter"/>
    <property type="match status" value="1"/>
</dbReference>
<keyword evidence="3" id="KW-1003">Cell membrane</keyword>
<feature type="compositionally biased region" description="Basic and acidic residues" evidence="8">
    <location>
        <begin position="508"/>
        <end position="517"/>
    </location>
</feature>
<feature type="transmembrane region" description="Helical" evidence="9">
    <location>
        <begin position="109"/>
        <end position="130"/>
    </location>
</feature>
<dbReference type="Gene3D" id="1.20.1250.20">
    <property type="entry name" value="MFS general substrate transporter like domains"/>
    <property type="match status" value="1"/>
</dbReference>
<evidence type="ECO:0000256" key="2">
    <source>
        <dbReference type="ARBA" id="ARBA00022448"/>
    </source>
</evidence>
<feature type="transmembrane region" description="Helical" evidence="9">
    <location>
        <begin position="333"/>
        <end position="355"/>
    </location>
</feature>
<feature type="transmembrane region" description="Helical" evidence="9">
    <location>
        <begin position="235"/>
        <end position="253"/>
    </location>
</feature>
<comment type="subcellular location">
    <subcellularLocation>
        <location evidence="1">Cell membrane</location>
        <topology evidence="1">Multi-pass membrane protein</topology>
    </subcellularLocation>
</comment>
<feature type="region of interest" description="Disordered" evidence="8">
    <location>
        <begin position="496"/>
        <end position="517"/>
    </location>
</feature>
<comment type="caution">
    <text evidence="11">The sequence shown here is derived from an EMBL/GenBank/DDBJ whole genome shotgun (WGS) entry which is preliminary data.</text>
</comment>
<keyword evidence="7" id="KW-0046">Antibiotic resistance</keyword>
<protein>
    <submittedName>
        <fullName evidence="11">MFS transporter</fullName>
    </submittedName>
</protein>
<dbReference type="Pfam" id="PF07690">
    <property type="entry name" value="MFS_1"/>
    <property type="match status" value="1"/>
</dbReference>
<feature type="transmembrane region" description="Helical" evidence="9">
    <location>
        <begin position="84"/>
        <end position="103"/>
    </location>
</feature>
<gene>
    <name evidence="11" type="ORF">AB0C36_29680</name>
</gene>
<organism evidence="11 12">
    <name type="scientific">Streptodolium elevatio</name>
    <dbReference type="NCBI Taxonomy" id="3157996"/>
    <lineage>
        <taxon>Bacteria</taxon>
        <taxon>Bacillati</taxon>
        <taxon>Actinomycetota</taxon>
        <taxon>Actinomycetes</taxon>
        <taxon>Kitasatosporales</taxon>
        <taxon>Streptomycetaceae</taxon>
        <taxon>Streptodolium</taxon>
    </lineage>
</organism>
<evidence type="ECO:0000256" key="7">
    <source>
        <dbReference type="ARBA" id="ARBA00023251"/>
    </source>
</evidence>
<sequence>MTAEATPQDTGHPRRKLILLVMMLCMFITVMDNNIMTAALAEVQKELSASNAELQWSMDSYTLVYASLLFTAGVLGDRYGRRRVLVAGLLFFTVASAIGTWSGDPTQLIAWRGAMGIGAAVVPGCTLAVVTNVFPEAERAKAVALWSLSAGLAIASGPVVGGALLGGFWWGSVLLVNVPLALAAVVLIVMYVPETRDPSPGRLDLAGVALSIAGVGALVYGIISGGEPDGWLRPVVLVPIAAGAVILVVLLAVERRIDNPSLDLSLFRKRSFAAGSTVLFSSAFAVLGGGFVMVFYLQVSRGYTPLESGLLMLPVAVGALVSGARSDALTAKFGHAAVVATGALLMAAALAYYATVDRDTPLWAFEIAQTVTGMGFGLTLSPVIAVALSEVPRARAGAGSAIANTMRQTGSALGIAVLGSVLGSVYRSELGSAGDGLSDESASSLSGTLRAAPELAGPAHAAFLDALSAAMWVGAGVALVSAVIAVVWMPRRPQPAVPAETAPAAPGDHADLKGTHA</sequence>
<feature type="compositionally biased region" description="Low complexity" evidence="8">
    <location>
        <begin position="497"/>
        <end position="506"/>
    </location>
</feature>
<feature type="transmembrane region" description="Helical" evidence="9">
    <location>
        <begin position="367"/>
        <end position="388"/>
    </location>
</feature>
<evidence type="ECO:0000256" key="3">
    <source>
        <dbReference type="ARBA" id="ARBA00022475"/>
    </source>
</evidence>
<dbReference type="InterPro" id="IPR036259">
    <property type="entry name" value="MFS_trans_sf"/>
</dbReference>
<feature type="transmembrane region" description="Helical" evidence="9">
    <location>
        <begin position="60"/>
        <end position="77"/>
    </location>
</feature>
<evidence type="ECO:0000256" key="4">
    <source>
        <dbReference type="ARBA" id="ARBA00022692"/>
    </source>
</evidence>
<dbReference type="CDD" id="cd17321">
    <property type="entry name" value="MFS_MMR_MDR_like"/>
    <property type="match status" value="1"/>
</dbReference>
<evidence type="ECO:0000256" key="6">
    <source>
        <dbReference type="ARBA" id="ARBA00023136"/>
    </source>
</evidence>
<reference evidence="11 12" key="1">
    <citation type="submission" date="2024-06" db="EMBL/GenBank/DDBJ databases">
        <title>The Natural Products Discovery Center: Release of the First 8490 Sequenced Strains for Exploring Actinobacteria Biosynthetic Diversity.</title>
        <authorList>
            <person name="Kalkreuter E."/>
            <person name="Kautsar S.A."/>
            <person name="Yang D."/>
            <person name="Bader C.D."/>
            <person name="Teijaro C.N."/>
            <person name="Fluegel L."/>
            <person name="Davis C.M."/>
            <person name="Simpson J.R."/>
            <person name="Lauterbach L."/>
            <person name="Steele A.D."/>
            <person name="Gui C."/>
            <person name="Meng S."/>
            <person name="Li G."/>
            <person name="Viehrig K."/>
            <person name="Ye F."/>
            <person name="Su P."/>
            <person name="Kiefer A.F."/>
            <person name="Nichols A."/>
            <person name="Cepeda A.J."/>
            <person name="Yan W."/>
            <person name="Fan B."/>
            <person name="Jiang Y."/>
            <person name="Adhikari A."/>
            <person name="Zheng C.-J."/>
            <person name="Schuster L."/>
            <person name="Cowan T.M."/>
            <person name="Smanski M.J."/>
            <person name="Chevrette M.G."/>
            <person name="De Carvalho L.P.S."/>
            <person name="Shen B."/>
        </authorList>
    </citation>
    <scope>NUCLEOTIDE SEQUENCE [LARGE SCALE GENOMIC DNA]</scope>
    <source>
        <strain evidence="11 12">NPDC048946</strain>
    </source>
</reference>
<dbReference type="PANTHER" id="PTHR42718:SF42">
    <property type="entry name" value="EXPORT PROTEIN"/>
    <property type="match status" value="1"/>
</dbReference>
<feature type="domain" description="Major facilitator superfamily (MFS) profile" evidence="10">
    <location>
        <begin position="18"/>
        <end position="493"/>
    </location>
</feature>
<feature type="transmembrane region" description="Helical" evidence="9">
    <location>
        <begin position="17"/>
        <end position="40"/>
    </location>
</feature>
<feature type="transmembrane region" description="Helical" evidence="9">
    <location>
        <begin position="167"/>
        <end position="191"/>
    </location>
</feature>
<accession>A0ABV3DPJ4</accession>
<keyword evidence="2" id="KW-0813">Transport</keyword>
<keyword evidence="4 9" id="KW-0812">Transmembrane</keyword>
<evidence type="ECO:0000313" key="12">
    <source>
        <dbReference type="Proteomes" id="UP001551482"/>
    </source>
</evidence>
<dbReference type="InterPro" id="IPR020846">
    <property type="entry name" value="MFS_dom"/>
</dbReference>